<keyword evidence="1" id="KW-0732">Signal</keyword>
<dbReference type="OrthoDB" id="9793251at2"/>
<evidence type="ECO:0000313" key="4">
    <source>
        <dbReference type="Proteomes" id="UP000306719"/>
    </source>
</evidence>
<evidence type="ECO:0000256" key="1">
    <source>
        <dbReference type="SAM" id="SignalP"/>
    </source>
</evidence>
<reference evidence="4" key="2">
    <citation type="submission" date="2019-06" db="EMBL/GenBank/DDBJ databases">
        <title>Co-occurence of chitin degradation, pigmentation and bioactivity in marine Pseudoalteromonas.</title>
        <authorList>
            <person name="Sonnenschein E.C."/>
            <person name="Bech P.K."/>
        </authorList>
    </citation>
    <scope>NUCLEOTIDE SEQUENCE [LARGE SCALE GENOMIC DNA]</scope>
    <source>
        <strain evidence="4">S2599</strain>
    </source>
</reference>
<protein>
    <recommendedName>
        <fullName evidence="2">Lcl C-terminal domain-containing protein</fullName>
    </recommendedName>
</protein>
<dbReference type="Proteomes" id="UP000306719">
    <property type="component" value="Unassembled WGS sequence"/>
</dbReference>
<dbReference type="Pfam" id="PF07603">
    <property type="entry name" value="Lcl_C"/>
    <property type="match status" value="1"/>
</dbReference>
<feature type="chain" id="PRO_5024355889" description="Lcl C-terminal domain-containing protein" evidence="1">
    <location>
        <begin position="21"/>
        <end position="173"/>
    </location>
</feature>
<name>A0A5S3X2D0_9GAMM</name>
<accession>A0A5S3X2D0</accession>
<reference evidence="3 4" key="1">
    <citation type="submission" date="2018-01" db="EMBL/GenBank/DDBJ databases">
        <authorList>
            <person name="Paulsen S."/>
            <person name="Gram L.K."/>
        </authorList>
    </citation>
    <scope>NUCLEOTIDE SEQUENCE [LARGE SCALE GENOMIC DNA]</scope>
    <source>
        <strain evidence="3 4">S2599</strain>
    </source>
</reference>
<comment type="caution">
    <text evidence="3">The sequence shown here is derived from an EMBL/GenBank/DDBJ whole genome shotgun (WGS) entry which is preliminary data.</text>
</comment>
<evidence type="ECO:0000313" key="3">
    <source>
        <dbReference type="EMBL" id="TMP38255.1"/>
    </source>
</evidence>
<dbReference type="AlphaFoldDB" id="A0A5S3X2D0"/>
<feature type="domain" description="Lcl C-terminal" evidence="2">
    <location>
        <begin position="41"/>
        <end position="158"/>
    </location>
</feature>
<proteinExistence type="predicted"/>
<organism evidence="3 4">
    <name type="scientific">Pseudoalteromonas rubra</name>
    <dbReference type="NCBI Taxonomy" id="43658"/>
    <lineage>
        <taxon>Bacteria</taxon>
        <taxon>Pseudomonadati</taxon>
        <taxon>Pseudomonadota</taxon>
        <taxon>Gammaproteobacteria</taxon>
        <taxon>Alteromonadales</taxon>
        <taxon>Pseudoalteromonadaceae</taxon>
        <taxon>Pseudoalteromonas</taxon>
    </lineage>
</organism>
<sequence length="173" mass="19298">MKLTTLVICFLALCSNGLQAYCRDDIPKTTPTRDFTVHDDGTVTHNVTGLMWYRCLVGQSWNAQSRQCEGEVRSTSLNAHLRIHKLDSSAGYSDWRVPNFHELRSIIEHGCFQPAINTSVFQVPETHGKSYIHSATPDTSSQRIFGISLEQGLSGKQFYSYIGGVVLMVRGGE</sequence>
<feature type="signal peptide" evidence="1">
    <location>
        <begin position="1"/>
        <end position="20"/>
    </location>
</feature>
<gene>
    <name evidence="3" type="ORF">CWB98_07155</name>
</gene>
<dbReference type="RefSeq" id="WP_138544218.1">
    <property type="nucleotide sequence ID" value="NZ_PNCJ01000010.1"/>
</dbReference>
<dbReference type="EMBL" id="PNCJ01000010">
    <property type="protein sequence ID" value="TMP38255.1"/>
    <property type="molecule type" value="Genomic_DNA"/>
</dbReference>
<dbReference type="InterPro" id="IPR011460">
    <property type="entry name" value="Lcl_C"/>
</dbReference>
<evidence type="ECO:0000259" key="2">
    <source>
        <dbReference type="Pfam" id="PF07603"/>
    </source>
</evidence>